<evidence type="ECO:0000313" key="2">
    <source>
        <dbReference type="EMBL" id="KKG88117.1"/>
    </source>
</evidence>
<name>A0A0F8IDD0_METMZ</name>
<reference evidence="4 5" key="1">
    <citation type="journal article" date="2015" name="ISME J.">
        <title>Genomic and phenotypic differentiation among Methanosarcina mazei populations from Columbia River sediment.</title>
        <authorList>
            <person name="Youngblut N.D."/>
            <person name="Wirth J.S."/>
            <person name="Henriksen J.R."/>
            <person name="Smith M."/>
            <person name="Simon H."/>
            <person name="Metcalf W.W."/>
            <person name="Whitaker R.J."/>
        </authorList>
    </citation>
    <scope>NUCLEOTIDE SEQUENCE [LARGE SCALE GENOMIC DNA]</scope>
    <source>
        <strain evidence="2 6">3.H.A.2.6</strain>
        <strain evidence="1 5">3.H.A.2.8</strain>
        <strain evidence="3 4">3.H.M.2.7</strain>
    </source>
</reference>
<evidence type="ECO:0000313" key="3">
    <source>
        <dbReference type="EMBL" id="KKH06802.1"/>
    </source>
</evidence>
<accession>A0A0F8IDD0</accession>
<dbReference type="Proteomes" id="UP000034387">
    <property type="component" value="Unassembled WGS sequence"/>
</dbReference>
<evidence type="ECO:0000313" key="5">
    <source>
        <dbReference type="Proteomes" id="UP000034409"/>
    </source>
</evidence>
<dbReference type="EMBL" id="JJPR01000055">
    <property type="protein sequence ID" value="KKG88117.1"/>
    <property type="molecule type" value="Genomic_DNA"/>
</dbReference>
<proteinExistence type="predicted"/>
<dbReference type="EMBL" id="JJPS01000158">
    <property type="protein sequence ID" value="KKG87752.1"/>
    <property type="molecule type" value="Genomic_DNA"/>
</dbReference>
<dbReference type="PATRIC" id="fig|2209.44.peg.2810"/>
<comment type="caution">
    <text evidence="1">The sequence shown here is derived from an EMBL/GenBank/DDBJ whole genome shotgun (WGS) entry which is preliminary data.</text>
</comment>
<organism evidence="1 5">
    <name type="scientific">Methanosarcina mazei</name>
    <name type="common">Methanosarcina frisia</name>
    <dbReference type="NCBI Taxonomy" id="2209"/>
    <lineage>
        <taxon>Archaea</taxon>
        <taxon>Methanobacteriati</taxon>
        <taxon>Methanobacteriota</taxon>
        <taxon>Stenosarchaea group</taxon>
        <taxon>Methanomicrobia</taxon>
        <taxon>Methanosarcinales</taxon>
        <taxon>Methanosarcinaceae</taxon>
        <taxon>Methanosarcina</taxon>
    </lineage>
</organism>
<dbReference type="Proteomes" id="UP000034950">
    <property type="component" value="Unassembled WGS sequence"/>
</dbReference>
<dbReference type="AlphaFoldDB" id="A0A0F8IDD0"/>
<evidence type="ECO:0000313" key="4">
    <source>
        <dbReference type="Proteomes" id="UP000034387"/>
    </source>
</evidence>
<dbReference type="Proteomes" id="UP000034409">
    <property type="component" value="Unassembled WGS sequence"/>
</dbReference>
<evidence type="ECO:0000313" key="6">
    <source>
        <dbReference type="Proteomes" id="UP000034950"/>
    </source>
</evidence>
<gene>
    <name evidence="3" type="ORF">DU42_13125</name>
    <name evidence="2" type="ORF">DU57_12925</name>
    <name evidence="1" type="ORF">DU59_07495</name>
</gene>
<sequence>MRDDILDVSDREKTEKLRQSILSKVFSGQLVGTEAEILRLNFTILPDNRILLELKRNKFRVLGSTLIICNIYNYRGISRQGDIRAEKILLKPAISEFPVHMLQ</sequence>
<protein>
    <submittedName>
        <fullName evidence="1">Uncharacterized protein</fullName>
    </submittedName>
</protein>
<dbReference type="EMBL" id="JJPX01000146">
    <property type="protein sequence ID" value="KKH06802.1"/>
    <property type="molecule type" value="Genomic_DNA"/>
</dbReference>
<evidence type="ECO:0000313" key="1">
    <source>
        <dbReference type="EMBL" id="KKG87752.1"/>
    </source>
</evidence>